<name>A0A0D1JBT3_BACIU</name>
<dbReference type="PATRIC" id="fig|1423.173.peg.3689"/>
<evidence type="ECO:0000313" key="2">
    <source>
        <dbReference type="Proteomes" id="UP000032247"/>
    </source>
</evidence>
<dbReference type="AlphaFoldDB" id="A0A0D1JBT3"/>
<protein>
    <submittedName>
        <fullName evidence="1">Uncharacterized protein</fullName>
    </submittedName>
</protein>
<comment type="caution">
    <text evidence="1">The sequence shown here is derived from an EMBL/GenBank/DDBJ whole genome shotgun (WGS) entry which is preliminary data.</text>
</comment>
<evidence type="ECO:0000313" key="1">
    <source>
        <dbReference type="EMBL" id="KIU09839.1"/>
    </source>
</evidence>
<reference evidence="1 2" key="1">
    <citation type="submission" date="2014-12" db="EMBL/GenBank/DDBJ databases">
        <title>Comparative genome analysis of Bacillus coagulans HM-08, Clostridium butyricum HM-68, Bacillus subtilis HM-66 and Bacillus licheniformis BL-09.</title>
        <authorList>
            <person name="Zhang H."/>
        </authorList>
    </citation>
    <scope>NUCLEOTIDE SEQUENCE [LARGE SCALE GENOMIC DNA]</scope>
    <source>
        <strain evidence="1 2">HM-66</strain>
    </source>
</reference>
<organism evidence="1 2">
    <name type="scientific">Bacillus subtilis</name>
    <dbReference type="NCBI Taxonomy" id="1423"/>
    <lineage>
        <taxon>Bacteria</taxon>
        <taxon>Bacillati</taxon>
        <taxon>Bacillota</taxon>
        <taxon>Bacilli</taxon>
        <taxon>Bacillales</taxon>
        <taxon>Bacillaceae</taxon>
        <taxon>Bacillus</taxon>
    </lineage>
</organism>
<proteinExistence type="predicted"/>
<dbReference type="EMBL" id="JXBC01000007">
    <property type="protein sequence ID" value="KIU09839.1"/>
    <property type="molecule type" value="Genomic_DNA"/>
</dbReference>
<dbReference type="Proteomes" id="UP000032247">
    <property type="component" value="Unassembled WGS sequence"/>
</dbReference>
<gene>
    <name evidence="1" type="ORF">SC09_contig10orf00009</name>
</gene>
<accession>A0A0D1JBT3</accession>
<sequence>MLSNMIVTHSLDEILSFAEMEFKDILENEISLQLAFEEHPNFLSMIKNPFSRKDLYLYAVEKSIHHVIEAVACEYIHEQHYHTEEEMLNSEYSDIYIEYDEVENSYKFESAARLNYQINEKIFVYQFNIVVHDQAFFQQDHFQDFILNIEQTAEAVIRKEMSKPH</sequence>